<evidence type="ECO:0000313" key="2">
    <source>
        <dbReference type="Proteomes" id="UP001501565"/>
    </source>
</evidence>
<evidence type="ECO:0008006" key="3">
    <source>
        <dbReference type="Google" id="ProtNLM"/>
    </source>
</evidence>
<protein>
    <recommendedName>
        <fullName evidence="3">YecA family protein</fullName>
    </recommendedName>
</protein>
<dbReference type="InterPro" id="IPR011978">
    <property type="entry name" value="YgfB-like"/>
</dbReference>
<dbReference type="Pfam" id="PF03695">
    <property type="entry name" value="UPF0149"/>
    <property type="match status" value="1"/>
</dbReference>
<accession>A0ABP7N272</accession>
<dbReference type="NCBIfam" id="TIGR02292">
    <property type="entry name" value="ygfB_yecA"/>
    <property type="match status" value="1"/>
</dbReference>
<sequence>MTEQQLPPLTDEDRETLKAFLIHADRPEGTLNYTQFIGFIYSVLCAPEFLATDQWLPVIFNGESANAEKQTEMQKIIMIMIQHYKEAFDDLMSGSCSPVVKLDWTEDTAERMGLEHFCQGFITGFTWMEQLWKANIERFSAIDTSIRGELDLGEQVYAILGLISTLASPDLNIERSEDPELLKQSLPEFAKQLPEVIYALAEMGGKLEELFQTLEEASSEPQSS</sequence>
<dbReference type="EMBL" id="BAABBN010000012">
    <property type="protein sequence ID" value="GAA3935059.1"/>
    <property type="molecule type" value="Genomic_DNA"/>
</dbReference>
<dbReference type="InterPro" id="IPR036255">
    <property type="entry name" value="YgfB-like_sf"/>
</dbReference>
<keyword evidence="2" id="KW-1185">Reference proteome</keyword>
<dbReference type="RefSeq" id="WP_344799846.1">
    <property type="nucleotide sequence ID" value="NZ_BAABBN010000012.1"/>
</dbReference>
<evidence type="ECO:0000313" key="1">
    <source>
        <dbReference type="EMBL" id="GAA3935059.1"/>
    </source>
</evidence>
<reference evidence="2" key="1">
    <citation type="journal article" date="2019" name="Int. J. Syst. Evol. Microbiol.">
        <title>The Global Catalogue of Microorganisms (GCM) 10K type strain sequencing project: providing services to taxonomists for standard genome sequencing and annotation.</title>
        <authorList>
            <consortium name="The Broad Institute Genomics Platform"/>
            <consortium name="The Broad Institute Genome Sequencing Center for Infectious Disease"/>
            <person name="Wu L."/>
            <person name="Ma J."/>
        </authorList>
    </citation>
    <scope>NUCLEOTIDE SEQUENCE [LARGE SCALE GENOMIC DNA]</scope>
    <source>
        <strain evidence="2">JCM 17551</strain>
    </source>
</reference>
<dbReference type="SUPFAM" id="SSF101327">
    <property type="entry name" value="YgfB-like"/>
    <property type="match status" value="1"/>
</dbReference>
<name>A0ABP7N272_9GAMM</name>
<dbReference type="Proteomes" id="UP001501565">
    <property type="component" value="Unassembled WGS sequence"/>
</dbReference>
<gene>
    <name evidence="1" type="ORF">GCM10022277_34500</name>
</gene>
<proteinExistence type="predicted"/>
<dbReference type="Gene3D" id="1.20.120.740">
    <property type="entry name" value="YgfB uncharacterised protein family UPF0149, PF03695"/>
    <property type="match status" value="1"/>
</dbReference>
<organism evidence="1 2">
    <name type="scientific">Litoribacillus peritrichatus</name>
    <dbReference type="NCBI Taxonomy" id="718191"/>
    <lineage>
        <taxon>Bacteria</taxon>
        <taxon>Pseudomonadati</taxon>
        <taxon>Pseudomonadota</taxon>
        <taxon>Gammaproteobacteria</taxon>
        <taxon>Oceanospirillales</taxon>
        <taxon>Oceanospirillaceae</taxon>
        <taxon>Litoribacillus</taxon>
    </lineage>
</organism>
<comment type="caution">
    <text evidence="1">The sequence shown here is derived from an EMBL/GenBank/DDBJ whole genome shotgun (WGS) entry which is preliminary data.</text>
</comment>